<name>A0A8W8MG23_MAGGI</name>
<keyword evidence="4" id="KW-0297">G-protein coupled receptor</keyword>
<dbReference type="Gene3D" id="1.20.1070.10">
    <property type="entry name" value="Rhodopsin 7-helix transmembrane proteins"/>
    <property type="match status" value="1"/>
</dbReference>
<evidence type="ECO:0000256" key="5">
    <source>
        <dbReference type="ARBA" id="ARBA00023136"/>
    </source>
</evidence>
<evidence type="ECO:0000313" key="11">
    <source>
        <dbReference type="Proteomes" id="UP000005408"/>
    </source>
</evidence>
<evidence type="ECO:0000256" key="2">
    <source>
        <dbReference type="ARBA" id="ARBA00022692"/>
    </source>
</evidence>
<keyword evidence="5 8" id="KW-0472">Membrane</keyword>
<dbReference type="InterPro" id="IPR050125">
    <property type="entry name" value="GPCR_opsins"/>
</dbReference>
<dbReference type="Pfam" id="PF00001">
    <property type="entry name" value="7tm_1"/>
    <property type="match status" value="1"/>
</dbReference>
<feature type="transmembrane region" description="Helical" evidence="8">
    <location>
        <begin position="349"/>
        <end position="370"/>
    </location>
</feature>
<feature type="transmembrane region" description="Helical" evidence="8">
    <location>
        <begin position="223"/>
        <end position="248"/>
    </location>
</feature>
<evidence type="ECO:0000256" key="7">
    <source>
        <dbReference type="ARBA" id="ARBA00023224"/>
    </source>
</evidence>
<feature type="transmembrane region" description="Helical" evidence="8">
    <location>
        <begin position="316"/>
        <end position="337"/>
    </location>
</feature>
<accession>A0A8W8MG23</accession>
<evidence type="ECO:0000256" key="4">
    <source>
        <dbReference type="ARBA" id="ARBA00023040"/>
    </source>
</evidence>
<evidence type="ECO:0000256" key="6">
    <source>
        <dbReference type="ARBA" id="ARBA00023170"/>
    </source>
</evidence>
<evidence type="ECO:0000256" key="3">
    <source>
        <dbReference type="ARBA" id="ARBA00022989"/>
    </source>
</evidence>
<keyword evidence="7" id="KW-0807">Transducer</keyword>
<dbReference type="AlphaFoldDB" id="A0A8W8MG23"/>
<keyword evidence="11" id="KW-1185">Reference proteome</keyword>
<keyword evidence="3 8" id="KW-1133">Transmembrane helix</keyword>
<evidence type="ECO:0000256" key="8">
    <source>
        <dbReference type="SAM" id="Phobius"/>
    </source>
</evidence>
<organism evidence="10 11">
    <name type="scientific">Magallana gigas</name>
    <name type="common">Pacific oyster</name>
    <name type="synonym">Crassostrea gigas</name>
    <dbReference type="NCBI Taxonomy" id="29159"/>
    <lineage>
        <taxon>Eukaryota</taxon>
        <taxon>Metazoa</taxon>
        <taxon>Spiralia</taxon>
        <taxon>Lophotrochozoa</taxon>
        <taxon>Mollusca</taxon>
        <taxon>Bivalvia</taxon>
        <taxon>Autobranchia</taxon>
        <taxon>Pteriomorphia</taxon>
        <taxon>Ostreida</taxon>
        <taxon>Ostreoidea</taxon>
        <taxon>Ostreidae</taxon>
        <taxon>Magallana</taxon>
    </lineage>
</organism>
<dbReference type="Proteomes" id="UP000005408">
    <property type="component" value="Unassembled WGS sequence"/>
</dbReference>
<sequence>MLQRDNGAFDDSQHMVTTTGVIKLASCRSWLSRSLREAAIDFRSIIPVQHCHLVLFPGSPAQSGSSDLLFPGVSSTSIANHRTSSRESSPPHSQTMAAVTGEFSEVEHKGVAILYFIFGVSGVLANSFVLKTFMKEGVLVSPKNILHINLAFSNILVVLGFPFSGLSSWHGKWVFGIRGCQLYGVESYTGGMACPAFIFTLCLERYLANRQRHIYDTMTTGTWWLIALAVWLHAITWAILPILGWNSYSMEASGVSCGLSWLKHDFNHASFIMVMTIEYATLFLLAILFLRSAKSYVDSPTVLEVNTKNWFTEKQLVWITFAFLMIAGVGWGPYGYFGIWSQRTKITSVSMLAVTLPPLFAKASASLYIVPYLAASDHFREAIVGGATPVKKDQ</sequence>
<evidence type="ECO:0000259" key="9">
    <source>
        <dbReference type="PROSITE" id="PS50262"/>
    </source>
</evidence>
<dbReference type="PROSITE" id="PS50262">
    <property type="entry name" value="G_PROTEIN_RECEP_F1_2"/>
    <property type="match status" value="1"/>
</dbReference>
<protein>
    <recommendedName>
        <fullName evidence="9">G-protein coupled receptors family 1 profile domain-containing protein</fullName>
    </recommendedName>
</protein>
<reference evidence="10" key="1">
    <citation type="submission" date="2022-08" db="UniProtKB">
        <authorList>
            <consortium name="EnsemblMetazoa"/>
        </authorList>
    </citation>
    <scope>IDENTIFICATION</scope>
    <source>
        <strain evidence="10">05x7-T-G4-1.051#20</strain>
    </source>
</reference>
<feature type="transmembrane region" description="Helical" evidence="8">
    <location>
        <begin position="183"/>
        <end position="203"/>
    </location>
</feature>
<evidence type="ECO:0000256" key="1">
    <source>
        <dbReference type="ARBA" id="ARBA00004141"/>
    </source>
</evidence>
<dbReference type="SUPFAM" id="SSF81321">
    <property type="entry name" value="Family A G protein-coupled receptor-like"/>
    <property type="match status" value="1"/>
</dbReference>
<feature type="transmembrane region" description="Helical" evidence="8">
    <location>
        <begin position="145"/>
        <end position="163"/>
    </location>
</feature>
<dbReference type="PANTHER" id="PTHR24240">
    <property type="entry name" value="OPSIN"/>
    <property type="match status" value="1"/>
</dbReference>
<evidence type="ECO:0000313" key="10">
    <source>
        <dbReference type="EnsemblMetazoa" id="G3380.5:cds"/>
    </source>
</evidence>
<feature type="transmembrane region" description="Helical" evidence="8">
    <location>
        <begin position="112"/>
        <end position="133"/>
    </location>
</feature>
<proteinExistence type="predicted"/>
<dbReference type="GO" id="GO:0004930">
    <property type="term" value="F:G protein-coupled receptor activity"/>
    <property type="evidence" value="ECO:0007669"/>
    <property type="project" value="UniProtKB-KW"/>
</dbReference>
<dbReference type="GO" id="GO:0016020">
    <property type="term" value="C:membrane"/>
    <property type="evidence" value="ECO:0007669"/>
    <property type="project" value="UniProtKB-SubCell"/>
</dbReference>
<feature type="domain" description="G-protein coupled receptors family 1 profile" evidence="9">
    <location>
        <begin position="125"/>
        <end position="372"/>
    </location>
</feature>
<comment type="subcellular location">
    <subcellularLocation>
        <location evidence="1">Membrane</location>
        <topology evidence="1">Multi-pass membrane protein</topology>
    </subcellularLocation>
</comment>
<keyword evidence="6" id="KW-0675">Receptor</keyword>
<keyword evidence="2 8" id="KW-0812">Transmembrane</keyword>
<dbReference type="InterPro" id="IPR017452">
    <property type="entry name" value="GPCR_Rhodpsn_7TM"/>
</dbReference>
<feature type="transmembrane region" description="Helical" evidence="8">
    <location>
        <begin position="268"/>
        <end position="290"/>
    </location>
</feature>
<dbReference type="InterPro" id="IPR000276">
    <property type="entry name" value="GPCR_Rhodpsn"/>
</dbReference>
<dbReference type="EnsemblMetazoa" id="G3380.5">
    <property type="protein sequence ID" value="G3380.5:cds"/>
    <property type="gene ID" value="G3380"/>
</dbReference>